<dbReference type="AlphaFoldDB" id="U5D676"/>
<protein>
    <submittedName>
        <fullName evidence="1">Uncharacterized protein</fullName>
    </submittedName>
</protein>
<organism evidence="1 2">
    <name type="scientific">Amborella trichopoda</name>
    <dbReference type="NCBI Taxonomy" id="13333"/>
    <lineage>
        <taxon>Eukaryota</taxon>
        <taxon>Viridiplantae</taxon>
        <taxon>Streptophyta</taxon>
        <taxon>Embryophyta</taxon>
        <taxon>Tracheophyta</taxon>
        <taxon>Spermatophyta</taxon>
        <taxon>Magnoliopsida</taxon>
        <taxon>Amborellales</taxon>
        <taxon>Amborellaceae</taxon>
        <taxon>Amborella</taxon>
    </lineage>
</organism>
<keyword evidence="2" id="KW-1185">Reference proteome</keyword>
<gene>
    <name evidence="1" type="ORF">AMTR_s00046p00065980</name>
</gene>
<evidence type="ECO:0000313" key="2">
    <source>
        <dbReference type="Proteomes" id="UP000017836"/>
    </source>
</evidence>
<name>U5D676_AMBTC</name>
<dbReference type="EMBL" id="KI392290">
    <property type="protein sequence ID" value="ERN17949.1"/>
    <property type="molecule type" value="Genomic_DNA"/>
</dbReference>
<dbReference type="Proteomes" id="UP000017836">
    <property type="component" value="Unassembled WGS sequence"/>
</dbReference>
<reference evidence="2" key="1">
    <citation type="journal article" date="2013" name="Science">
        <title>The Amborella genome and the evolution of flowering plants.</title>
        <authorList>
            <consortium name="Amborella Genome Project"/>
        </authorList>
    </citation>
    <scope>NUCLEOTIDE SEQUENCE [LARGE SCALE GENOMIC DNA]</scope>
</reference>
<dbReference type="HOGENOM" id="CLU_1416922_0_0_1"/>
<accession>U5D676</accession>
<evidence type="ECO:0000313" key="1">
    <source>
        <dbReference type="EMBL" id="ERN17949.1"/>
    </source>
</evidence>
<proteinExistence type="predicted"/>
<sequence>MASPKVDHYDISRTAGLPGIHVFSAVAGAKSNLAFLVASSSKRIFPKVSVRVAFLFPFLYCAKQHGGGVPLVHNFLLVVVVVVLQSKIHSLHARAAALRGSSGLRMRFDPLLIDPMAIVVIEDDEGLREMESLPISPIVVDTTVGAMVTYEEFTEGAKVLEPQPLSMIITSAPRLLVATDLEKFLNWRRPTL</sequence>
<dbReference type="Gramene" id="ERN17949">
    <property type="protein sequence ID" value="ERN17949"/>
    <property type="gene ID" value="AMTR_s00046p00065980"/>
</dbReference>